<evidence type="ECO:0000256" key="6">
    <source>
        <dbReference type="HAMAP-Rule" id="MF_00541"/>
    </source>
</evidence>
<dbReference type="InterPro" id="IPR050337">
    <property type="entry name" value="L-rhamnose_isomerase"/>
</dbReference>
<feature type="binding site" evidence="6">
    <location>
        <position position="260"/>
    </location>
    <ligand>
        <name>Mn(2+)</name>
        <dbReference type="ChEBI" id="CHEBI:29035"/>
    </ligand>
</feature>
<comment type="catalytic activity">
    <reaction evidence="6">
        <text>L-rhamnopyranose = L-rhamnulose</text>
        <dbReference type="Rhea" id="RHEA:23160"/>
        <dbReference type="ChEBI" id="CHEBI:17897"/>
        <dbReference type="ChEBI" id="CHEBI:62346"/>
        <dbReference type="EC" id="5.3.1.14"/>
    </reaction>
</comment>
<feature type="binding site" evidence="6">
    <location>
        <position position="292"/>
    </location>
    <ligand>
        <name>Mn(2+)</name>
        <dbReference type="ChEBI" id="CHEBI:29035"/>
    </ligand>
</feature>
<name>A0A9D1LNN7_9FIRM</name>
<keyword evidence="2 6" id="KW-0479">Metal-binding</keyword>
<keyword evidence="3 6" id="KW-0464">Manganese</keyword>
<comment type="pathway">
    <text evidence="6">Carbohydrate degradation; L-rhamnose degradation; glycerone phosphate from L-rhamnose: step 1/3.</text>
</comment>
<dbReference type="HAMAP" id="MF_00541">
    <property type="entry name" value="RhaA"/>
    <property type="match status" value="1"/>
</dbReference>
<dbReference type="GO" id="GO:0008740">
    <property type="term" value="F:L-rhamnose isomerase activity"/>
    <property type="evidence" value="ECO:0007669"/>
    <property type="project" value="UniProtKB-UniRule"/>
</dbReference>
<dbReference type="Proteomes" id="UP000824070">
    <property type="component" value="Unassembled WGS sequence"/>
</dbReference>
<sequence>MREIEERYELAKREYARFGVDTEEAMRRLSEIRISIQCWQGDDVEGFLSKGSLGDGLQVTGNYPYKARNAKMLRQDLQEVLDLMPGSFKLNLHSTYLESEEDVALDEIKPEHYQGWVEFAKKNGLGLDFNPTLFSSPMVEHGFTLSSADERVRSFWVRHCKAARKVGEYFGQQTGMACVTNIWIPDGYKDEPYDRLGPRQRLKKSLDEIFDEKIDKRFNIDSVESKLFGIGLESYTTGNSEFYLAYAAKNGIALTLDAGHFHPTECISDKISSVLLFLDDLLLHVSRPVRWDSDHVVVLDDELNRIAQALVRADLLGKTHIGLDYFDGSINRIAAWCIGIRATQLALLKALLEPSKRLKEAEDGYDFTKRLFLQEQCKSMPFGDVYDYWCLKSGKPAGEELYDQIRDYEEDVLKHRG</sequence>
<dbReference type="GO" id="GO:0030145">
    <property type="term" value="F:manganese ion binding"/>
    <property type="evidence" value="ECO:0007669"/>
    <property type="project" value="UniProtKB-UniRule"/>
</dbReference>
<proteinExistence type="inferred from homology"/>
<dbReference type="InterPro" id="IPR009308">
    <property type="entry name" value="Rhamnose_isomerase"/>
</dbReference>
<organism evidence="8 9">
    <name type="scientific">Candidatus Alloenteromonas pullicola</name>
    <dbReference type="NCBI Taxonomy" id="2840784"/>
    <lineage>
        <taxon>Bacteria</taxon>
        <taxon>Bacillati</taxon>
        <taxon>Bacillota</taxon>
        <taxon>Bacillota incertae sedis</taxon>
        <taxon>Candidatus Alloenteromonas</taxon>
    </lineage>
</organism>
<dbReference type="PANTHER" id="PTHR30268:SF0">
    <property type="entry name" value="L-RHAMNOSE ISOMERASE"/>
    <property type="match status" value="1"/>
</dbReference>
<accession>A0A9D1LNN7</accession>
<comment type="subcellular location">
    <subcellularLocation>
        <location evidence="6">Cytoplasm</location>
    </subcellularLocation>
</comment>
<evidence type="ECO:0000313" key="9">
    <source>
        <dbReference type="Proteomes" id="UP000824070"/>
    </source>
</evidence>
<reference evidence="8" key="2">
    <citation type="journal article" date="2021" name="PeerJ">
        <title>Extensive microbial diversity within the chicken gut microbiome revealed by metagenomics and culture.</title>
        <authorList>
            <person name="Gilroy R."/>
            <person name="Ravi A."/>
            <person name="Getino M."/>
            <person name="Pursley I."/>
            <person name="Horton D.L."/>
            <person name="Alikhan N.F."/>
            <person name="Baker D."/>
            <person name="Gharbi K."/>
            <person name="Hall N."/>
            <person name="Watson M."/>
            <person name="Adriaenssens E.M."/>
            <person name="Foster-Nyarko E."/>
            <person name="Jarju S."/>
            <person name="Secka A."/>
            <person name="Antonio M."/>
            <person name="Oren A."/>
            <person name="Chaudhuri R.R."/>
            <person name="La Ragione R."/>
            <person name="Hildebrand F."/>
            <person name="Pallen M.J."/>
        </authorList>
    </citation>
    <scope>NUCLEOTIDE SEQUENCE</scope>
    <source>
        <strain evidence="8">ChiGjej1B1-22543</strain>
    </source>
</reference>
<dbReference type="Pfam" id="PF06134">
    <property type="entry name" value="RhaA"/>
    <property type="match status" value="1"/>
</dbReference>
<keyword evidence="5 6" id="KW-0684">Rhamnose metabolism</keyword>
<dbReference type="PANTHER" id="PTHR30268">
    <property type="entry name" value="L-RHAMNOSE ISOMERASE"/>
    <property type="match status" value="1"/>
</dbReference>
<dbReference type="EC" id="5.3.1.14" evidence="6 7"/>
<dbReference type="EMBL" id="DVMV01000018">
    <property type="protein sequence ID" value="HIU45163.1"/>
    <property type="molecule type" value="Genomic_DNA"/>
</dbReference>
<protein>
    <recommendedName>
        <fullName evidence="6 7">L-rhamnose isomerase</fullName>
        <ecNumber evidence="6 7">5.3.1.14</ecNumber>
    </recommendedName>
</protein>
<keyword evidence="1 6" id="KW-0963">Cytoplasm</keyword>
<comment type="function">
    <text evidence="6">Catalyzes the interconversion of L-rhamnose and L-rhamnulose.</text>
</comment>
<reference evidence="8" key="1">
    <citation type="submission" date="2020-10" db="EMBL/GenBank/DDBJ databases">
        <authorList>
            <person name="Gilroy R."/>
        </authorList>
    </citation>
    <scope>NUCLEOTIDE SEQUENCE</scope>
    <source>
        <strain evidence="8">ChiGjej1B1-22543</strain>
    </source>
</reference>
<evidence type="ECO:0000256" key="5">
    <source>
        <dbReference type="ARBA" id="ARBA00023308"/>
    </source>
</evidence>
<comment type="similarity">
    <text evidence="6">Belongs to the rhamnose isomerase family.</text>
</comment>
<evidence type="ECO:0000256" key="7">
    <source>
        <dbReference type="NCBIfam" id="TIGR01748"/>
    </source>
</evidence>
<dbReference type="Gene3D" id="3.20.20.150">
    <property type="entry name" value="Divalent-metal-dependent TIM barrel enzymes"/>
    <property type="match status" value="1"/>
</dbReference>
<keyword evidence="4 6" id="KW-0413">Isomerase</keyword>
<comment type="caution">
    <text evidence="8">The sequence shown here is derived from an EMBL/GenBank/DDBJ whole genome shotgun (WGS) entry which is preliminary data.</text>
</comment>
<gene>
    <name evidence="6" type="primary">rhaA</name>
    <name evidence="8" type="ORF">IAC52_02570</name>
</gene>
<feature type="binding site" evidence="6">
    <location>
        <position position="294"/>
    </location>
    <ligand>
        <name>Mn(2+)</name>
        <dbReference type="ChEBI" id="CHEBI:29035"/>
    </ligand>
</feature>
<dbReference type="SUPFAM" id="SSF51658">
    <property type="entry name" value="Xylose isomerase-like"/>
    <property type="match status" value="1"/>
</dbReference>
<evidence type="ECO:0000313" key="8">
    <source>
        <dbReference type="EMBL" id="HIU45163.1"/>
    </source>
</evidence>
<evidence type="ECO:0000256" key="3">
    <source>
        <dbReference type="ARBA" id="ARBA00023211"/>
    </source>
</evidence>
<dbReference type="NCBIfam" id="NF002203">
    <property type="entry name" value="PRK01076.1"/>
    <property type="match status" value="1"/>
</dbReference>
<comment type="cofactor">
    <cofactor evidence="6">
        <name>Mn(2+)</name>
        <dbReference type="ChEBI" id="CHEBI:29035"/>
    </cofactor>
    <text evidence="6">Binds 1 Mn(2+) ion per subunit.</text>
</comment>
<evidence type="ECO:0000256" key="1">
    <source>
        <dbReference type="ARBA" id="ARBA00022490"/>
    </source>
</evidence>
<dbReference type="InterPro" id="IPR036237">
    <property type="entry name" value="Xyl_isomerase-like_sf"/>
</dbReference>
<evidence type="ECO:0000256" key="2">
    <source>
        <dbReference type="ARBA" id="ARBA00022723"/>
    </source>
</evidence>
<evidence type="ECO:0000256" key="4">
    <source>
        <dbReference type="ARBA" id="ARBA00023235"/>
    </source>
</evidence>
<dbReference type="GO" id="GO:0005737">
    <property type="term" value="C:cytoplasm"/>
    <property type="evidence" value="ECO:0007669"/>
    <property type="project" value="UniProtKB-SubCell"/>
</dbReference>
<dbReference type="AlphaFoldDB" id="A0A9D1LNN7"/>
<dbReference type="GO" id="GO:0019324">
    <property type="term" value="P:L-lyxose metabolic process"/>
    <property type="evidence" value="ECO:0007669"/>
    <property type="project" value="TreeGrafter"/>
</dbReference>
<dbReference type="GO" id="GO:0019301">
    <property type="term" value="P:rhamnose catabolic process"/>
    <property type="evidence" value="ECO:0007669"/>
    <property type="project" value="UniProtKB-UniRule"/>
</dbReference>
<dbReference type="NCBIfam" id="TIGR01748">
    <property type="entry name" value="rhaA"/>
    <property type="match status" value="1"/>
</dbReference>